<keyword evidence="9" id="KW-1185">Reference proteome</keyword>
<dbReference type="RefSeq" id="WP_071543862.1">
    <property type="nucleotide sequence ID" value="NZ_LKAQ01000001.1"/>
</dbReference>
<keyword evidence="3 5" id="KW-0949">S-adenosyl-L-methionine</keyword>
<comment type="catalytic activity">
    <reaction evidence="4 5">
        <text>L-glutaminyl-[peptide chain release factor] + S-adenosyl-L-methionine = N(5)-methyl-L-glutaminyl-[peptide chain release factor] + S-adenosyl-L-homocysteine + H(+)</text>
        <dbReference type="Rhea" id="RHEA:42896"/>
        <dbReference type="Rhea" id="RHEA-COMP:10271"/>
        <dbReference type="Rhea" id="RHEA-COMP:10272"/>
        <dbReference type="ChEBI" id="CHEBI:15378"/>
        <dbReference type="ChEBI" id="CHEBI:30011"/>
        <dbReference type="ChEBI" id="CHEBI:57856"/>
        <dbReference type="ChEBI" id="CHEBI:59789"/>
        <dbReference type="ChEBI" id="CHEBI:61891"/>
        <dbReference type="EC" id="2.1.1.297"/>
    </reaction>
</comment>
<feature type="binding site" evidence="5">
    <location>
        <position position="187"/>
    </location>
    <ligand>
        <name>S-adenosyl-L-methionine</name>
        <dbReference type="ChEBI" id="CHEBI:59789"/>
    </ligand>
</feature>
<evidence type="ECO:0000256" key="4">
    <source>
        <dbReference type="ARBA" id="ARBA00048391"/>
    </source>
</evidence>
<dbReference type="InterPro" id="IPR040758">
    <property type="entry name" value="PrmC_N"/>
</dbReference>
<dbReference type="EC" id="2.1.1.297" evidence="5"/>
<evidence type="ECO:0000259" key="6">
    <source>
        <dbReference type="Pfam" id="PF05175"/>
    </source>
</evidence>
<feature type="domain" description="Release factor glutamine methyltransferase N-terminal" evidence="7">
    <location>
        <begin position="7"/>
        <end position="75"/>
    </location>
</feature>
<dbReference type="Pfam" id="PF17827">
    <property type="entry name" value="PrmC_N"/>
    <property type="match status" value="1"/>
</dbReference>
<dbReference type="AlphaFoldDB" id="A0A1J5NET7"/>
<sequence>MSRNIQDVLKECESRLSGVDSPRLSAELLAAHALGCSRLTLNLERGRVLGDGEYAALQALIDRREAGEPVAYILGTREFYGLDFTVSPAVLIPRPETEHIVEAVETSFPKDQPFRFADLGTGSGILAVTIARLFPMARGVAVDISLDALAVAKVNVRTHNVSDRLELIQADFTSGPVAGMFDLVVSNPPYVSEPEFAAASHEVTGFEPTGALVSGPDGLDHIRAMLPGVAAMLKPGGRLFMEIGYDQAKMVIDIVIDKYPEFEEVGVQKDLSGRDRVIFARKK</sequence>
<dbReference type="NCBIfam" id="TIGR03534">
    <property type="entry name" value="RF_mod_PrmC"/>
    <property type="match status" value="1"/>
</dbReference>
<dbReference type="SUPFAM" id="SSF53335">
    <property type="entry name" value="S-adenosyl-L-methionine-dependent methyltransferases"/>
    <property type="match status" value="1"/>
</dbReference>
<accession>A0A1J5NET7</accession>
<dbReference type="Pfam" id="PF05175">
    <property type="entry name" value="MTS"/>
    <property type="match status" value="1"/>
</dbReference>
<evidence type="ECO:0000313" key="9">
    <source>
        <dbReference type="Proteomes" id="UP000181901"/>
    </source>
</evidence>
<dbReference type="Proteomes" id="UP000181901">
    <property type="component" value="Unassembled WGS sequence"/>
</dbReference>
<evidence type="ECO:0000313" key="8">
    <source>
        <dbReference type="EMBL" id="OIQ51743.1"/>
    </source>
</evidence>
<dbReference type="InterPro" id="IPR007848">
    <property type="entry name" value="Small_mtfrase_dom"/>
</dbReference>
<dbReference type="EMBL" id="LKAQ01000001">
    <property type="protein sequence ID" value="OIQ51743.1"/>
    <property type="molecule type" value="Genomic_DNA"/>
</dbReference>
<dbReference type="PROSITE" id="PS00092">
    <property type="entry name" value="N6_MTASE"/>
    <property type="match status" value="1"/>
</dbReference>
<dbReference type="InterPro" id="IPR002052">
    <property type="entry name" value="DNA_methylase_N6_adenine_CS"/>
</dbReference>
<dbReference type="Gene3D" id="3.40.50.150">
    <property type="entry name" value="Vaccinia Virus protein VP39"/>
    <property type="match status" value="1"/>
</dbReference>
<feature type="binding site" evidence="5">
    <location>
        <position position="143"/>
    </location>
    <ligand>
        <name>S-adenosyl-L-methionine</name>
        <dbReference type="ChEBI" id="CHEBI:59789"/>
    </ligand>
</feature>
<dbReference type="GO" id="GO:0102559">
    <property type="term" value="F:peptide chain release factor N(5)-glutamine methyltransferase activity"/>
    <property type="evidence" value="ECO:0007669"/>
    <property type="project" value="UniProtKB-EC"/>
</dbReference>
<dbReference type="GO" id="GO:0003676">
    <property type="term" value="F:nucleic acid binding"/>
    <property type="evidence" value="ECO:0007669"/>
    <property type="project" value="InterPro"/>
</dbReference>
<protein>
    <recommendedName>
        <fullName evidence="5">Release factor glutamine methyltransferase</fullName>
        <shortName evidence="5">RF MTase</shortName>
        <ecNumber evidence="5">2.1.1.297</ecNumber>
    </recommendedName>
    <alternativeName>
        <fullName evidence="5">N5-glutamine methyltransferase PrmC</fullName>
    </alternativeName>
    <alternativeName>
        <fullName evidence="5">Protein-(glutamine-N5) MTase PrmC</fullName>
    </alternativeName>
    <alternativeName>
        <fullName evidence="5">Protein-glutamine N-methyltransferase PrmC</fullName>
    </alternativeName>
</protein>
<dbReference type="PANTHER" id="PTHR18895">
    <property type="entry name" value="HEMK METHYLTRANSFERASE"/>
    <property type="match status" value="1"/>
</dbReference>
<keyword evidence="2 5" id="KW-0808">Transferase</keyword>
<reference evidence="8 9" key="1">
    <citation type="submission" date="2015-09" db="EMBL/GenBank/DDBJ databases">
        <title>Genome of Desulfovibrio dechloracetivorans BerOc1, a mercury methylating strain isolated from highly hydrocarbons and metals contaminated coastal sediments.</title>
        <authorList>
            <person name="Goni Urriza M."/>
            <person name="Gassie C."/>
            <person name="Bouchez O."/>
            <person name="Klopp C."/>
            <person name="Ranchou-Peyruse A."/>
            <person name="Remy G."/>
        </authorList>
    </citation>
    <scope>NUCLEOTIDE SEQUENCE [LARGE SCALE GENOMIC DNA]</scope>
    <source>
        <strain evidence="8 9">BerOc1</strain>
    </source>
</reference>
<dbReference type="InterPro" id="IPR019874">
    <property type="entry name" value="RF_methyltr_PrmC"/>
</dbReference>
<name>A0A1J5NET7_9BACT</name>
<organism evidence="8 9">
    <name type="scientific">Pseudodesulfovibrio hydrargyri</name>
    <dbReference type="NCBI Taxonomy" id="2125990"/>
    <lineage>
        <taxon>Bacteria</taxon>
        <taxon>Pseudomonadati</taxon>
        <taxon>Thermodesulfobacteriota</taxon>
        <taxon>Desulfovibrionia</taxon>
        <taxon>Desulfovibrionales</taxon>
        <taxon>Desulfovibrionaceae</taxon>
    </lineage>
</organism>
<dbReference type="CDD" id="cd02440">
    <property type="entry name" value="AdoMet_MTases"/>
    <property type="match status" value="1"/>
</dbReference>
<dbReference type="HAMAP" id="MF_02126">
    <property type="entry name" value="RF_methyltr_PrmC"/>
    <property type="match status" value="1"/>
</dbReference>
<comment type="similarity">
    <text evidence="5">Belongs to the protein N5-glutamine methyltransferase family. PrmC subfamily.</text>
</comment>
<evidence type="ECO:0000256" key="3">
    <source>
        <dbReference type="ARBA" id="ARBA00022691"/>
    </source>
</evidence>
<feature type="binding site" evidence="5">
    <location>
        <position position="172"/>
    </location>
    <ligand>
        <name>S-adenosyl-L-methionine</name>
        <dbReference type="ChEBI" id="CHEBI:59789"/>
    </ligand>
</feature>
<feature type="binding site" evidence="5">
    <location>
        <begin position="187"/>
        <end position="190"/>
    </location>
    <ligand>
        <name>substrate</name>
    </ligand>
</feature>
<evidence type="ECO:0000256" key="2">
    <source>
        <dbReference type="ARBA" id="ARBA00022679"/>
    </source>
</evidence>
<keyword evidence="1 5" id="KW-0489">Methyltransferase</keyword>
<dbReference type="NCBIfam" id="TIGR00536">
    <property type="entry name" value="hemK_fam"/>
    <property type="match status" value="1"/>
</dbReference>
<comment type="function">
    <text evidence="5">Methylates the class 1 translation termination release factors RF1/PrfA and RF2/PrfB on the glutamine residue of the universally conserved GGQ motif.</text>
</comment>
<feature type="binding site" evidence="5">
    <location>
        <begin position="120"/>
        <end position="124"/>
    </location>
    <ligand>
        <name>S-adenosyl-L-methionine</name>
        <dbReference type="ChEBI" id="CHEBI:59789"/>
    </ligand>
</feature>
<feature type="domain" description="Methyltransferase small" evidence="6">
    <location>
        <begin position="108"/>
        <end position="194"/>
    </location>
</feature>
<dbReference type="OrthoDB" id="9800643at2"/>
<gene>
    <name evidence="5 8" type="primary">prmC</name>
    <name evidence="8" type="ORF">BerOc1_00200</name>
</gene>
<dbReference type="InterPro" id="IPR029063">
    <property type="entry name" value="SAM-dependent_MTases_sf"/>
</dbReference>
<dbReference type="PANTHER" id="PTHR18895:SF74">
    <property type="entry name" value="MTRF1L RELEASE FACTOR GLUTAMINE METHYLTRANSFERASE"/>
    <property type="match status" value="1"/>
</dbReference>
<comment type="caution">
    <text evidence="8">The sequence shown here is derived from an EMBL/GenBank/DDBJ whole genome shotgun (WGS) entry which is preliminary data.</text>
</comment>
<evidence type="ECO:0000256" key="1">
    <source>
        <dbReference type="ARBA" id="ARBA00022603"/>
    </source>
</evidence>
<evidence type="ECO:0000256" key="5">
    <source>
        <dbReference type="HAMAP-Rule" id="MF_02126"/>
    </source>
</evidence>
<dbReference type="GO" id="GO:0032259">
    <property type="term" value="P:methylation"/>
    <property type="evidence" value="ECO:0007669"/>
    <property type="project" value="UniProtKB-KW"/>
</dbReference>
<evidence type="ECO:0000259" key="7">
    <source>
        <dbReference type="Pfam" id="PF17827"/>
    </source>
</evidence>
<dbReference type="Gene3D" id="1.10.8.10">
    <property type="entry name" value="DNA helicase RuvA subunit, C-terminal domain"/>
    <property type="match status" value="1"/>
</dbReference>
<dbReference type="InterPro" id="IPR004556">
    <property type="entry name" value="HemK-like"/>
</dbReference>
<dbReference type="InterPro" id="IPR050320">
    <property type="entry name" value="N5-glutamine_MTase"/>
</dbReference>
<proteinExistence type="inferred from homology"/>